<proteinExistence type="predicted"/>
<accession>A0A8B8C9D8</accession>
<gene>
    <name evidence="2" type="primary">LOC111117516</name>
</gene>
<evidence type="ECO:0000313" key="1">
    <source>
        <dbReference type="Proteomes" id="UP000694844"/>
    </source>
</evidence>
<dbReference type="KEGG" id="cvn:111117516"/>
<sequence length="301" mass="35211">MAKRKRQAPVRYGDWEESVDLRELKENKSEEKLWEIEDIIEKKEKEVLVKWKDWEGPSTWIKLDENQELQQFIERNTGNPLSCQLHNRNLDSNKVDCRDLPEDIMALRQAIFDSLGDARRTPDGALGVQARTTVKVPFSCASFNNYFRSLRNVDLPPDNGNVDFYLKGDNIFLNAELLFLWIHFYVDEVLGVGEDALNNGEEMTCAIGENWASRCYKTSTETFVSFKDYIHVWWGFKERKQYQHNACKRCNWKGAEKGRPELCDPIVLYVCGPSWIHVTFTRSRRNMVTGTVSKRRRQKNS</sequence>
<dbReference type="RefSeq" id="XP_022312367.1">
    <property type="nucleotide sequence ID" value="XM_022456659.1"/>
</dbReference>
<evidence type="ECO:0000313" key="2">
    <source>
        <dbReference type="RefSeq" id="XP_022312367.1"/>
    </source>
</evidence>
<dbReference type="GeneID" id="111117516"/>
<dbReference type="OrthoDB" id="6058396at2759"/>
<name>A0A8B8C9D8_CRAVI</name>
<organism evidence="1 2">
    <name type="scientific">Crassostrea virginica</name>
    <name type="common">Eastern oyster</name>
    <dbReference type="NCBI Taxonomy" id="6565"/>
    <lineage>
        <taxon>Eukaryota</taxon>
        <taxon>Metazoa</taxon>
        <taxon>Spiralia</taxon>
        <taxon>Lophotrochozoa</taxon>
        <taxon>Mollusca</taxon>
        <taxon>Bivalvia</taxon>
        <taxon>Autobranchia</taxon>
        <taxon>Pteriomorphia</taxon>
        <taxon>Ostreida</taxon>
        <taxon>Ostreoidea</taxon>
        <taxon>Ostreidae</taxon>
        <taxon>Crassostrea</taxon>
    </lineage>
</organism>
<protein>
    <submittedName>
        <fullName evidence="2">Uncharacterized protein LOC111117516 isoform X1</fullName>
    </submittedName>
</protein>
<keyword evidence="1" id="KW-1185">Reference proteome</keyword>
<dbReference type="AlphaFoldDB" id="A0A8B8C9D8"/>
<dbReference type="Proteomes" id="UP000694844">
    <property type="component" value="Chromosome 10"/>
</dbReference>
<reference evidence="2" key="1">
    <citation type="submission" date="2025-08" db="UniProtKB">
        <authorList>
            <consortium name="RefSeq"/>
        </authorList>
    </citation>
    <scope>IDENTIFICATION</scope>
    <source>
        <tissue evidence="2">Whole sample</tissue>
    </source>
</reference>